<organism evidence="2 3">
    <name type="scientific">Prorocentrum cordatum</name>
    <dbReference type="NCBI Taxonomy" id="2364126"/>
    <lineage>
        <taxon>Eukaryota</taxon>
        <taxon>Sar</taxon>
        <taxon>Alveolata</taxon>
        <taxon>Dinophyceae</taxon>
        <taxon>Prorocentrales</taxon>
        <taxon>Prorocentraceae</taxon>
        <taxon>Prorocentrum</taxon>
    </lineage>
</organism>
<proteinExistence type="predicted"/>
<feature type="non-terminal residue" evidence="2">
    <location>
        <position position="1"/>
    </location>
</feature>
<keyword evidence="1" id="KW-0175">Coiled coil</keyword>
<feature type="coiled-coil region" evidence="1">
    <location>
        <begin position="294"/>
        <end position="345"/>
    </location>
</feature>
<evidence type="ECO:0000313" key="2">
    <source>
        <dbReference type="EMBL" id="CAK0841669.1"/>
    </source>
</evidence>
<dbReference type="EMBL" id="CAUYUJ010014474">
    <property type="protein sequence ID" value="CAK0841669.1"/>
    <property type="molecule type" value="Genomic_DNA"/>
</dbReference>
<protein>
    <submittedName>
        <fullName evidence="2">Uncharacterized protein</fullName>
    </submittedName>
</protein>
<keyword evidence="3" id="KW-1185">Reference proteome</keyword>
<accession>A0ABN9T960</accession>
<evidence type="ECO:0000313" key="3">
    <source>
        <dbReference type="Proteomes" id="UP001189429"/>
    </source>
</evidence>
<reference evidence="2" key="1">
    <citation type="submission" date="2023-10" db="EMBL/GenBank/DDBJ databases">
        <authorList>
            <person name="Chen Y."/>
            <person name="Shah S."/>
            <person name="Dougan E. K."/>
            <person name="Thang M."/>
            <person name="Chan C."/>
        </authorList>
    </citation>
    <scope>NUCLEOTIDE SEQUENCE [LARGE SCALE GENOMIC DNA]</scope>
</reference>
<comment type="caution">
    <text evidence="2">The sequence shown here is derived from an EMBL/GenBank/DDBJ whole genome shotgun (WGS) entry which is preliminary data.</text>
</comment>
<sequence length="762" mass="82917">PLERLKPDRQALAAPRWCVVLSSTKGSGVGGFSTPISTPTKMGPRRGATALALALLCRCATLAAGAGGSISGTQKVIQMLTDMAAKSKEEKAEEEVNFSKFKTWCTEEIRKVTAEIAKNAADIESLTAEIAALKAAASELESDVAQLNRDATKYDADMEKETAERKKEHEAFVAEEQDYGESVDALGRAITVLKAQDVDRTGASSALVELAKDSKLPSKVKSVVTAFVAMASNSSDPSNLDYKAPEAYGYEFQSGSIVDMLKKLEDEFRTKLGESQKEEMNSAHAYSMVMLDLKDSKENSLQDIRDKTAQMQRKLAKAGASSKQLTATESMKEANEKELKDMQTECVQKDLSFQEKQKLRAEEIEAIEKAVEILSSPEVAGAADKYLTLAQSKKSPVALIQADSRSSAEARAQGIRRRVRDFLQQEGHRLKSQGLSALADKIAADPFAKVKKLIDGMITRLLEEAKEDADHEGFCDTEMGKSKVTRTRLSEEIDALEAAVESGKATIMDLASSTEALTKEVADLTAAMAEATEFREKEKKTNALTVEDAKSAQRAIAAATKVLADFYKKAATATAFLQLSRKPEWGLKMGVKMGSDEWNSLANPEYKGSGDTGHKEGMQTFGATEKGQQSENEYGVLALLEVIQSDFANLEATTKAAEAESQSSYDEFMIQSKKSKAKKDKKIAMNDADKAAAESQMQMDISDLKATQDELIAAESYYERLVPQCIDKGMTFDERTKARESEMASLKEALAILDSPDIVTSA</sequence>
<gene>
    <name evidence="2" type="ORF">PCOR1329_LOCUS36823</name>
</gene>
<evidence type="ECO:0000256" key="1">
    <source>
        <dbReference type="SAM" id="Coils"/>
    </source>
</evidence>
<dbReference type="Proteomes" id="UP001189429">
    <property type="component" value="Unassembled WGS sequence"/>
</dbReference>
<name>A0ABN9T960_9DINO</name>
<feature type="coiled-coil region" evidence="1">
    <location>
        <begin position="77"/>
        <end position="164"/>
    </location>
</feature>